<dbReference type="SUPFAM" id="SSF51197">
    <property type="entry name" value="Clavaminate synthase-like"/>
    <property type="match status" value="1"/>
</dbReference>
<proteinExistence type="predicted"/>
<evidence type="ECO:0008006" key="3">
    <source>
        <dbReference type="Google" id="ProtNLM"/>
    </source>
</evidence>
<evidence type="ECO:0000313" key="2">
    <source>
        <dbReference type="Proteomes" id="UP000663827"/>
    </source>
</evidence>
<gene>
    <name evidence="1" type="ORF">RDB_LOCUS135438</name>
</gene>
<dbReference type="InterPro" id="IPR008775">
    <property type="entry name" value="Phytyl_CoA_dOase-like"/>
</dbReference>
<name>A0A8H3E734_9AGAM</name>
<reference evidence="1" key="1">
    <citation type="submission" date="2021-01" db="EMBL/GenBank/DDBJ databases">
        <authorList>
            <person name="Kaushik A."/>
        </authorList>
    </citation>
    <scope>NUCLEOTIDE SEQUENCE</scope>
    <source>
        <strain evidence="1">AG5</strain>
    </source>
</reference>
<dbReference type="Gene3D" id="2.60.120.620">
    <property type="entry name" value="q2cbj1_9rhob like domain"/>
    <property type="match status" value="2"/>
</dbReference>
<accession>A0A8H3E734</accession>
<dbReference type="Pfam" id="PF05721">
    <property type="entry name" value="PhyH"/>
    <property type="match status" value="1"/>
</dbReference>
<dbReference type="PANTHER" id="PTHR40128:SF1">
    <property type="entry name" value="PHYTANOYL-COA HYDROXYLASE"/>
    <property type="match status" value="1"/>
</dbReference>
<dbReference type="Proteomes" id="UP000663827">
    <property type="component" value="Unassembled WGS sequence"/>
</dbReference>
<dbReference type="EMBL" id="CAJNJQ010003398">
    <property type="protein sequence ID" value="CAE7198037.1"/>
    <property type="molecule type" value="Genomic_DNA"/>
</dbReference>
<protein>
    <recommendedName>
        <fullName evidence="3">Phytanoyl-CoA dioxygenase</fullName>
    </recommendedName>
</protein>
<dbReference type="PANTHER" id="PTHR40128">
    <property type="entry name" value="EXPRESSED PROTEIN"/>
    <property type="match status" value="1"/>
</dbReference>
<sequence length="258" mass="29451">KLEDVKIRSNAGPMKPENLGWLQPVDAKTTSLDEMRERFVEQGYIWVKGLLPREDVLEFRRKYFEFMAPTGVLKEGTDPIDGIYCGADPELFLPPGNGRECENTEQADRAVHYDHIFLRYGPPTFLTGWLPFGDIPLEGGGLTYLEDAVPLAQAIEDDFSKRAENFTPEERINAFNANMMRGGHLGHDSQGFSDKHGRKWLIADYEAGDVVFHHPYSIHASCINESPTNTIRLATDLRFVNPEAPYDTRWTDYWRPNE</sequence>
<feature type="non-terminal residue" evidence="1">
    <location>
        <position position="1"/>
    </location>
</feature>
<comment type="caution">
    <text evidence="1">The sequence shown here is derived from an EMBL/GenBank/DDBJ whole genome shotgun (WGS) entry which is preliminary data.</text>
</comment>
<dbReference type="AlphaFoldDB" id="A0A8H3E734"/>
<evidence type="ECO:0000313" key="1">
    <source>
        <dbReference type="EMBL" id="CAE7198037.1"/>
    </source>
</evidence>
<organism evidence="1 2">
    <name type="scientific">Rhizoctonia solani</name>
    <dbReference type="NCBI Taxonomy" id="456999"/>
    <lineage>
        <taxon>Eukaryota</taxon>
        <taxon>Fungi</taxon>
        <taxon>Dikarya</taxon>
        <taxon>Basidiomycota</taxon>
        <taxon>Agaricomycotina</taxon>
        <taxon>Agaricomycetes</taxon>
        <taxon>Cantharellales</taxon>
        <taxon>Ceratobasidiaceae</taxon>
        <taxon>Rhizoctonia</taxon>
    </lineage>
</organism>